<dbReference type="HOGENOM" id="CLU_087854_1_1_6"/>
<dbReference type="SUPFAM" id="SSF64438">
    <property type="entry name" value="CNF1/YfiH-like putative cysteine hydrolases"/>
    <property type="match status" value="1"/>
</dbReference>
<name>G3IVE7_METTV</name>
<dbReference type="GO" id="GO:0006935">
    <property type="term" value="P:chemotaxis"/>
    <property type="evidence" value="ECO:0007669"/>
    <property type="project" value="UniProtKB-UniRule"/>
</dbReference>
<organism evidence="4 5">
    <name type="scientific">Methylobacter tundripaludum (strain ATCC BAA-1195 / DSM 17260 / SV96)</name>
    <dbReference type="NCBI Taxonomy" id="697282"/>
    <lineage>
        <taxon>Bacteria</taxon>
        <taxon>Pseudomonadati</taxon>
        <taxon>Pseudomonadota</taxon>
        <taxon>Gammaproteobacteria</taxon>
        <taxon>Methylococcales</taxon>
        <taxon>Methylococcaceae</taxon>
        <taxon>Methylobacter</taxon>
    </lineage>
</organism>
<comment type="function">
    <text evidence="3">Probably deamidates glutamine residues to glutamate on methyl-accepting chemotaxis receptors (MCPs), playing an important role in chemotaxis.</text>
</comment>
<dbReference type="InterPro" id="IPR038592">
    <property type="entry name" value="CheD-like_sf"/>
</dbReference>
<dbReference type="RefSeq" id="WP_006890873.1">
    <property type="nucleotide sequence ID" value="NZ_JH109152.1"/>
</dbReference>
<dbReference type="InterPro" id="IPR011324">
    <property type="entry name" value="Cytotoxic_necrot_fac-like_cat"/>
</dbReference>
<comment type="catalytic activity">
    <reaction evidence="3">
        <text>L-glutaminyl-[protein] + H2O = L-glutamyl-[protein] + NH4(+)</text>
        <dbReference type="Rhea" id="RHEA:16441"/>
        <dbReference type="Rhea" id="RHEA-COMP:10207"/>
        <dbReference type="Rhea" id="RHEA-COMP:10208"/>
        <dbReference type="ChEBI" id="CHEBI:15377"/>
        <dbReference type="ChEBI" id="CHEBI:28938"/>
        <dbReference type="ChEBI" id="CHEBI:29973"/>
        <dbReference type="ChEBI" id="CHEBI:30011"/>
        <dbReference type="EC" id="3.5.1.44"/>
    </reaction>
</comment>
<dbReference type="GO" id="GO:0050568">
    <property type="term" value="F:protein-glutamine glutaminase activity"/>
    <property type="evidence" value="ECO:0007669"/>
    <property type="project" value="UniProtKB-UniRule"/>
</dbReference>
<comment type="similarity">
    <text evidence="3">Belongs to the CheD family.</text>
</comment>
<keyword evidence="2 3" id="KW-0378">Hydrolase</keyword>
<dbReference type="EC" id="3.5.1.44" evidence="3"/>
<evidence type="ECO:0000256" key="3">
    <source>
        <dbReference type="HAMAP-Rule" id="MF_01440"/>
    </source>
</evidence>
<dbReference type="HAMAP" id="MF_01440">
    <property type="entry name" value="CheD"/>
    <property type="match status" value="1"/>
</dbReference>
<evidence type="ECO:0000313" key="5">
    <source>
        <dbReference type="Proteomes" id="UP000004664"/>
    </source>
</evidence>
<dbReference type="Gene3D" id="3.30.1330.200">
    <property type="match status" value="1"/>
</dbReference>
<dbReference type="PANTHER" id="PTHR35147:SF3">
    <property type="entry name" value="CHEMORECEPTOR GLUTAMINE DEAMIDASE CHED 1-RELATED"/>
    <property type="match status" value="1"/>
</dbReference>
<dbReference type="Proteomes" id="UP000004664">
    <property type="component" value="Unassembled WGS sequence"/>
</dbReference>
<evidence type="ECO:0000256" key="2">
    <source>
        <dbReference type="ARBA" id="ARBA00022801"/>
    </source>
</evidence>
<dbReference type="PANTHER" id="PTHR35147">
    <property type="entry name" value="CHEMORECEPTOR GLUTAMINE DEAMIDASE CHED-RELATED"/>
    <property type="match status" value="1"/>
</dbReference>
<dbReference type="OrthoDB" id="9807202at2"/>
<evidence type="ECO:0000256" key="1">
    <source>
        <dbReference type="ARBA" id="ARBA00022500"/>
    </source>
</evidence>
<dbReference type="EMBL" id="JH109152">
    <property type="protein sequence ID" value="EGW22874.1"/>
    <property type="molecule type" value="Genomic_DNA"/>
</dbReference>
<accession>G3IVE7</accession>
<dbReference type="CDD" id="cd16352">
    <property type="entry name" value="CheD"/>
    <property type="match status" value="1"/>
</dbReference>
<reference evidence="4 5" key="1">
    <citation type="submission" date="2011-06" db="EMBL/GenBank/DDBJ databases">
        <title>Genomic sequence of Methylobacter tundripaludum SV96.</title>
        <authorList>
            <consortium name="US DOE Joint Genome Institute"/>
            <person name="Lucas S."/>
            <person name="Han J."/>
            <person name="Lapidus A."/>
            <person name="Cheng J.-F."/>
            <person name="Goodwin L."/>
            <person name="Pitluck S."/>
            <person name="Held B."/>
            <person name="Detter J.C."/>
            <person name="Han C."/>
            <person name="Tapia R."/>
            <person name="Land M."/>
            <person name="Hauser L."/>
            <person name="Kyrpides N."/>
            <person name="Ivanova N."/>
            <person name="Ovchinnikova G."/>
            <person name="Pagani I."/>
            <person name="Klotz M.G."/>
            <person name="Dispirito A.A."/>
            <person name="Murrell J.C."/>
            <person name="Dunfield P."/>
            <person name="Kalyuzhnaya M.G."/>
            <person name="Svenning M."/>
            <person name="Trotsenko Y.A."/>
            <person name="Stein L.Y."/>
            <person name="Woyke T."/>
        </authorList>
    </citation>
    <scope>NUCLEOTIDE SEQUENCE [LARGE SCALE GENOMIC DNA]</scope>
    <source>
        <strain evidence="5">ATCC BAA-1195 / DSM 17260 / SV96</strain>
    </source>
</reference>
<keyword evidence="1 3" id="KW-0145">Chemotaxis</keyword>
<dbReference type="AlphaFoldDB" id="G3IVE7"/>
<dbReference type="eggNOG" id="COG1871">
    <property type="taxonomic scope" value="Bacteria"/>
</dbReference>
<gene>
    <name evidence="3" type="primary">cheD</name>
    <name evidence="4" type="ORF">Mettu_1705</name>
</gene>
<sequence length="180" mass="20266">MIRPLHPVEIFLQPGDHYFADRDTRIRTVLGSCVSMTFWHPQLLVGGMCHYMLPERGGERREGDWPAPDGRYADEAIALLMKKMDAVGASHKEYQVKLFGGGNMFPETNKNMNVMSQVGSRNVQAARRLAKQHGFTCVAEHLGDIGHRNVIFEVWSGEVWVKHTNVVSIAGLEPLNRRLG</sequence>
<dbReference type="Pfam" id="PF03975">
    <property type="entry name" value="CheD"/>
    <property type="match status" value="1"/>
</dbReference>
<keyword evidence="5" id="KW-1185">Reference proteome</keyword>
<proteinExistence type="inferred from homology"/>
<dbReference type="STRING" id="697282.Mettu_1705"/>
<evidence type="ECO:0000313" key="4">
    <source>
        <dbReference type="EMBL" id="EGW22874.1"/>
    </source>
</evidence>
<dbReference type="InterPro" id="IPR005659">
    <property type="entry name" value="Chemorcpt_Glu_NH3ase_CheD"/>
</dbReference>
<protein>
    <recommendedName>
        <fullName evidence="3">Probable chemoreceptor glutamine deamidase CheD</fullName>
        <ecNumber evidence="3">3.5.1.44</ecNumber>
    </recommendedName>
</protein>